<dbReference type="PANTHER" id="PTHR45835">
    <property type="entry name" value="YALI0A06105P"/>
    <property type="match status" value="1"/>
</dbReference>
<accession>A0A5B6VLZ2</accession>
<dbReference type="SUPFAM" id="SSF56672">
    <property type="entry name" value="DNA/RNA polymerases"/>
    <property type="match status" value="1"/>
</dbReference>
<organism evidence="2 3">
    <name type="scientific">Gossypium australe</name>
    <dbReference type="NCBI Taxonomy" id="47621"/>
    <lineage>
        <taxon>Eukaryota</taxon>
        <taxon>Viridiplantae</taxon>
        <taxon>Streptophyta</taxon>
        <taxon>Embryophyta</taxon>
        <taxon>Tracheophyta</taxon>
        <taxon>Spermatophyta</taxon>
        <taxon>Magnoliopsida</taxon>
        <taxon>eudicotyledons</taxon>
        <taxon>Gunneridae</taxon>
        <taxon>Pentapetalae</taxon>
        <taxon>rosids</taxon>
        <taxon>malvids</taxon>
        <taxon>Malvales</taxon>
        <taxon>Malvaceae</taxon>
        <taxon>Malvoideae</taxon>
        <taxon>Gossypium</taxon>
    </lineage>
</organism>
<evidence type="ECO:0000313" key="3">
    <source>
        <dbReference type="Proteomes" id="UP000325315"/>
    </source>
</evidence>
<evidence type="ECO:0000259" key="1">
    <source>
        <dbReference type="Pfam" id="PF17919"/>
    </source>
</evidence>
<keyword evidence="2" id="KW-0548">Nucleotidyltransferase</keyword>
<dbReference type="Pfam" id="PF17919">
    <property type="entry name" value="RT_RNaseH_2"/>
    <property type="match status" value="1"/>
</dbReference>
<dbReference type="SUPFAM" id="SSF53098">
    <property type="entry name" value="Ribonuclease H-like"/>
    <property type="match status" value="1"/>
</dbReference>
<reference evidence="3" key="1">
    <citation type="journal article" date="2019" name="Plant Biotechnol. J.">
        <title>Genome sequencing of the Australian wild diploid species Gossypium australe highlights disease resistance and delayed gland morphogenesis.</title>
        <authorList>
            <person name="Cai Y."/>
            <person name="Cai X."/>
            <person name="Wang Q."/>
            <person name="Wang P."/>
            <person name="Zhang Y."/>
            <person name="Cai C."/>
            <person name="Xu Y."/>
            <person name="Wang K."/>
            <person name="Zhou Z."/>
            <person name="Wang C."/>
            <person name="Geng S."/>
            <person name="Li B."/>
            <person name="Dong Q."/>
            <person name="Hou Y."/>
            <person name="Wang H."/>
            <person name="Ai P."/>
            <person name="Liu Z."/>
            <person name="Yi F."/>
            <person name="Sun M."/>
            <person name="An G."/>
            <person name="Cheng J."/>
            <person name="Zhang Y."/>
            <person name="Shi Q."/>
            <person name="Xie Y."/>
            <person name="Shi X."/>
            <person name="Chang Y."/>
            <person name="Huang F."/>
            <person name="Chen Y."/>
            <person name="Hong S."/>
            <person name="Mi L."/>
            <person name="Sun Q."/>
            <person name="Zhang L."/>
            <person name="Zhou B."/>
            <person name="Peng R."/>
            <person name="Zhang X."/>
            <person name="Liu F."/>
        </authorList>
    </citation>
    <scope>NUCLEOTIDE SEQUENCE [LARGE SCALE GENOMIC DNA]</scope>
    <source>
        <strain evidence="3">cv. PA1801</strain>
    </source>
</reference>
<feature type="domain" description="Reverse transcriptase/retrotransposon-derived protein RNase H-like" evidence="1">
    <location>
        <begin position="68"/>
        <end position="118"/>
    </location>
</feature>
<evidence type="ECO:0000313" key="2">
    <source>
        <dbReference type="EMBL" id="KAA3470087.1"/>
    </source>
</evidence>
<name>A0A5B6VLZ2_9ROSI</name>
<dbReference type="InterPro" id="IPR041577">
    <property type="entry name" value="RT_RNaseH_2"/>
</dbReference>
<sequence>MSIWINAWWCLSTTSLCNREPKKSITCIYELCCRSCQRSSCSPNSISGFAWIQRISNPLWNRDHQGVIKEILTKALVLIKPKPVKESVIYNDASYTRLGCVLMQKGKVVAYALRQLKPLKILEWKWVVVTMDFVVGLLVTTTKKDAVWTNGQSVRVIQVWEDMLRSCVLEFIANWEYYLPLVEFAYNNSYQASIPMAPFEALYDKVKLICERLKAAPDKQKSYADLKRQDIKYQVGEQVFLKVSPWKKVLRFV</sequence>
<dbReference type="AlphaFoldDB" id="A0A5B6VLZ2"/>
<gene>
    <name evidence="2" type="ORF">EPI10_015825</name>
</gene>
<dbReference type="InterPro" id="IPR012337">
    <property type="entry name" value="RNaseH-like_sf"/>
</dbReference>
<dbReference type="GO" id="GO:0003964">
    <property type="term" value="F:RNA-directed DNA polymerase activity"/>
    <property type="evidence" value="ECO:0007669"/>
    <property type="project" value="UniProtKB-KW"/>
</dbReference>
<dbReference type="GO" id="GO:0003676">
    <property type="term" value="F:nucleic acid binding"/>
    <property type="evidence" value="ECO:0007669"/>
    <property type="project" value="InterPro"/>
</dbReference>
<dbReference type="Proteomes" id="UP000325315">
    <property type="component" value="Unassembled WGS sequence"/>
</dbReference>
<dbReference type="PANTHER" id="PTHR45835:SF99">
    <property type="entry name" value="CHROMO DOMAIN-CONTAINING PROTEIN-RELATED"/>
    <property type="match status" value="1"/>
</dbReference>
<comment type="caution">
    <text evidence="2">The sequence shown here is derived from an EMBL/GenBank/DDBJ whole genome shotgun (WGS) entry which is preliminary data.</text>
</comment>
<keyword evidence="3" id="KW-1185">Reference proteome</keyword>
<dbReference type="OrthoDB" id="1909122at2759"/>
<dbReference type="Gene3D" id="3.30.420.10">
    <property type="entry name" value="Ribonuclease H-like superfamily/Ribonuclease H"/>
    <property type="match status" value="1"/>
</dbReference>
<dbReference type="InterPro" id="IPR036397">
    <property type="entry name" value="RNaseH_sf"/>
</dbReference>
<dbReference type="InterPro" id="IPR043502">
    <property type="entry name" value="DNA/RNA_pol_sf"/>
</dbReference>
<keyword evidence="2" id="KW-0695">RNA-directed DNA polymerase</keyword>
<proteinExistence type="predicted"/>
<keyword evidence="2" id="KW-0808">Transferase</keyword>
<dbReference type="EMBL" id="SMMG02000006">
    <property type="protein sequence ID" value="KAA3470087.1"/>
    <property type="molecule type" value="Genomic_DNA"/>
</dbReference>
<protein>
    <submittedName>
        <fullName evidence="2">Reverse transcriptase</fullName>
    </submittedName>
</protein>